<dbReference type="InterPro" id="IPR051877">
    <property type="entry name" value="Centriole_BasalBody_StrucProt"/>
</dbReference>
<dbReference type="AlphaFoldDB" id="A0A7S0UMS0"/>
<proteinExistence type="inferred from homology"/>
<feature type="compositionally biased region" description="Low complexity" evidence="6">
    <location>
        <begin position="378"/>
        <end position="418"/>
    </location>
</feature>
<evidence type="ECO:0000256" key="6">
    <source>
        <dbReference type="SAM" id="MobiDB-lite"/>
    </source>
</evidence>
<dbReference type="GO" id="GO:0005814">
    <property type="term" value="C:centriole"/>
    <property type="evidence" value="ECO:0007669"/>
    <property type="project" value="UniProtKB-SubCell"/>
</dbReference>
<evidence type="ECO:0000256" key="4">
    <source>
        <dbReference type="ARBA" id="ARBA00038123"/>
    </source>
</evidence>
<comment type="similarity">
    <text evidence="4">Belongs to the CEP135/TSGA10 family.</text>
</comment>
<feature type="compositionally biased region" description="Low complexity" evidence="6">
    <location>
        <begin position="352"/>
        <end position="363"/>
    </location>
</feature>
<evidence type="ECO:0000256" key="3">
    <source>
        <dbReference type="ARBA" id="ARBA00023212"/>
    </source>
</evidence>
<keyword evidence="5" id="KW-0175">Coiled coil</keyword>
<evidence type="ECO:0000256" key="2">
    <source>
        <dbReference type="ARBA" id="ARBA00022490"/>
    </source>
</evidence>
<keyword evidence="2" id="KW-0963">Cytoplasm</keyword>
<evidence type="ECO:0000313" key="7">
    <source>
        <dbReference type="EMBL" id="CAD8766921.1"/>
    </source>
</evidence>
<keyword evidence="3" id="KW-0206">Cytoskeleton</keyword>
<gene>
    <name evidence="7" type="ORF">PPAR00522_LOCUS3313</name>
</gene>
<feature type="coiled-coil region" evidence="5">
    <location>
        <begin position="118"/>
        <end position="145"/>
    </location>
</feature>
<dbReference type="EMBL" id="HBFM01005611">
    <property type="protein sequence ID" value="CAD8766921.1"/>
    <property type="molecule type" value="Transcribed_RNA"/>
</dbReference>
<reference evidence="7" key="1">
    <citation type="submission" date="2021-01" db="EMBL/GenBank/DDBJ databases">
        <authorList>
            <person name="Corre E."/>
            <person name="Pelletier E."/>
            <person name="Niang G."/>
            <person name="Scheremetjew M."/>
            <person name="Finn R."/>
            <person name="Kale V."/>
            <person name="Holt S."/>
            <person name="Cochrane G."/>
            <person name="Meng A."/>
            <person name="Brown T."/>
            <person name="Cohen L."/>
        </authorList>
    </citation>
    <scope>NUCLEOTIDE SEQUENCE</scope>
    <source>
        <strain evidence="7">SAG 63-3</strain>
    </source>
</reference>
<comment type="subcellular location">
    <subcellularLocation>
        <location evidence="1">Cytoplasm</location>
        <location evidence="1">Cytoskeleton</location>
        <location evidence="1">Microtubule organizing center</location>
        <location evidence="1">Centrosome</location>
        <location evidence="1">Centriole</location>
    </subcellularLocation>
</comment>
<accession>A0A7S0UMS0</accession>
<feature type="region of interest" description="Disordered" evidence="6">
    <location>
        <begin position="337"/>
        <end position="363"/>
    </location>
</feature>
<evidence type="ECO:0000256" key="5">
    <source>
        <dbReference type="SAM" id="Coils"/>
    </source>
</evidence>
<feature type="region of interest" description="Disordered" evidence="6">
    <location>
        <begin position="378"/>
        <end position="426"/>
    </location>
</feature>
<dbReference type="PANTHER" id="PTHR20544:SF0">
    <property type="entry name" value="NUCLEOPROTEIN TPR_MLP1 DOMAIN-CONTAINING PROTEIN"/>
    <property type="match status" value="1"/>
</dbReference>
<name>A0A7S0UMS0_9CHLO</name>
<sequence length="426" mass="46686">MDQRQLYSLRQKLDALSFNDPLDPISAPLVSKLVEDLVDATESYRTLKLQCSQQEQEKQDFKHQMEAMRNECARLQTENSQLQVSLIKESEQAASVRKESYQAAKRLEDRVAELMYWREQALDRLRTADREVADLKRKLSESINTMDRLTKGIVDPVIGASRLTMPGPIQLATPLPKPQPPSLSQASFDILQAANLRIQSLQRQMADQTQESHILQQKIDTLQDQLSRRDTEILRLGARIGADSDLIELRSRMEAQESIIVGLNSTVDLLQQKLKDQIAELTGRRTNEQELRAALDAQSQSQAKLIKAQKEHLHMSRELTATKAELERFKGAIKVRQPLSGGIPPTQSTHISNASSGNNGNANNLNINANATAAATTNANPSATIRRPVSAGGSKASGSGSVPGSVSGSVSGSLGGSKAPVKKGKS</sequence>
<feature type="coiled-coil region" evidence="5">
    <location>
        <begin position="191"/>
        <end position="225"/>
    </location>
</feature>
<organism evidence="7">
    <name type="scientific">Polytomella parva</name>
    <dbReference type="NCBI Taxonomy" id="51329"/>
    <lineage>
        <taxon>Eukaryota</taxon>
        <taxon>Viridiplantae</taxon>
        <taxon>Chlorophyta</taxon>
        <taxon>core chlorophytes</taxon>
        <taxon>Chlorophyceae</taxon>
        <taxon>CS clade</taxon>
        <taxon>Chlamydomonadales</taxon>
        <taxon>Chlamydomonadaceae</taxon>
        <taxon>Polytomella</taxon>
    </lineage>
</organism>
<feature type="coiled-coil region" evidence="5">
    <location>
        <begin position="37"/>
        <end position="85"/>
    </location>
</feature>
<dbReference type="PANTHER" id="PTHR20544">
    <property type="entry name" value="CENTROSOMAL PROTEIN CEP135"/>
    <property type="match status" value="1"/>
</dbReference>
<protein>
    <submittedName>
        <fullName evidence="7">Uncharacterized protein</fullName>
    </submittedName>
</protein>
<evidence type="ECO:0000256" key="1">
    <source>
        <dbReference type="ARBA" id="ARBA00004114"/>
    </source>
</evidence>